<sequence length="215" mass="24694">MKRSLLLIVLATIIVSGCASHQLANREMLTRFDPIMDQPQIKTFYQERFKETFVSYEASEVRLVSALFESQSLLLLPITIFNKTNNAIMPADYSVALYDGRDMKQIKMLTRDDLLDVKAKLQGRPSDGNIETKVINSVMDSLTFMTGDPDKQLVMQGLDLALYDYFSFRPIYPHEKRYGILCFILDFKAEYPITLNVRVGAKNHEIRFLPKPPKT</sequence>
<dbReference type="STRING" id="1802583.A2311_01240"/>
<evidence type="ECO:0000313" key="2">
    <source>
        <dbReference type="EMBL" id="OGC34305.1"/>
    </source>
</evidence>
<proteinExistence type="predicted"/>
<keyword evidence="1" id="KW-0732">Signal</keyword>
<feature type="signal peptide" evidence="1">
    <location>
        <begin position="1"/>
        <end position="21"/>
    </location>
</feature>
<evidence type="ECO:0000313" key="3">
    <source>
        <dbReference type="Proteomes" id="UP000178951"/>
    </source>
</evidence>
<name>A0A1F4TNL0_UNCSA</name>
<accession>A0A1F4TNL0</accession>
<feature type="chain" id="PRO_5009514614" evidence="1">
    <location>
        <begin position="22"/>
        <end position="215"/>
    </location>
</feature>
<dbReference type="EMBL" id="MEUF01000046">
    <property type="protein sequence ID" value="OGC34305.1"/>
    <property type="molecule type" value="Genomic_DNA"/>
</dbReference>
<protein>
    <submittedName>
        <fullName evidence="2">Uncharacterized protein</fullName>
    </submittedName>
</protein>
<comment type="caution">
    <text evidence="2">The sequence shown here is derived from an EMBL/GenBank/DDBJ whole genome shotgun (WGS) entry which is preliminary data.</text>
</comment>
<evidence type="ECO:0000256" key="1">
    <source>
        <dbReference type="SAM" id="SignalP"/>
    </source>
</evidence>
<gene>
    <name evidence="2" type="ORF">A2311_01240</name>
</gene>
<organism evidence="2 3">
    <name type="scientific">candidate division WOR-1 bacterium RIFOXYB2_FULL_48_7</name>
    <dbReference type="NCBI Taxonomy" id="1802583"/>
    <lineage>
        <taxon>Bacteria</taxon>
        <taxon>Bacillati</taxon>
        <taxon>Saganbacteria</taxon>
    </lineage>
</organism>
<dbReference type="Proteomes" id="UP000178951">
    <property type="component" value="Unassembled WGS sequence"/>
</dbReference>
<dbReference type="AlphaFoldDB" id="A0A1F4TNL0"/>
<dbReference type="PROSITE" id="PS51257">
    <property type="entry name" value="PROKAR_LIPOPROTEIN"/>
    <property type="match status" value="1"/>
</dbReference>
<reference evidence="2 3" key="1">
    <citation type="journal article" date="2016" name="Nat. Commun.">
        <title>Thousands of microbial genomes shed light on interconnected biogeochemical processes in an aquifer system.</title>
        <authorList>
            <person name="Anantharaman K."/>
            <person name="Brown C.T."/>
            <person name="Hug L.A."/>
            <person name="Sharon I."/>
            <person name="Castelle C.J."/>
            <person name="Probst A.J."/>
            <person name="Thomas B.C."/>
            <person name="Singh A."/>
            <person name="Wilkins M.J."/>
            <person name="Karaoz U."/>
            <person name="Brodie E.L."/>
            <person name="Williams K.H."/>
            <person name="Hubbard S.S."/>
            <person name="Banfield J.F."/>
        </authorList>
    </citation>
    <scope>NUCLEOTIDE SEQUENCE [LARGE SCALE GENOMIC DNA]</scope>
</reference>